<organism evidence="1 2">
    <name type="scientific">Vairimorpha ceranae</name>
    <dbReference type="NCBI Taxonomy" id="40302"/>
    <lineage>
        <taxon>Eukaryota</taxon>
        <taxon>Fungi</taxon>
        <taxon>Fungi incertae sedis</taxon>
        <taxon>Microsporidia</taxon>
        <taxon>Nosematidae</taxon>
        <taxon>Vairimorpha</taxon>
    </lineage>
</organism>
<proteinExistence type="predicted"/>
<dbReference type="VEuPathDB" id="MicrosporidiaDB:AAJ76_4300027805"/>
<reference evidence="1 2" key="1">
    <citation type="journal article" date="2015" name="Environ. Microbiol.">
        <title>Genome analyses suggest the presence of polyploidy and recent human-driven expansions in eight global populations of the honeybee pathogen Nosema ceranae.</title>
        <authorList>
            <person name="Pelin A."/>
            <person name="Selman M."/>
            <person name="Aris-Brosou S."/>
            <person name="Farinelli L."/>
            <person name="Corradi N."/>
        </authorList>
    </citation>
    <scope>NUCLEOTIDE SEQUENCE [LARGE SCALE GENOMIC DNA]</scope>
    <source>
        <strain evidence="1 2">PA08 1199</strain>
    </source>
</reference>
<dbReference type="RefSeq" id="XP_024330577.1">
    <property type="nucleotide sequence ID" value="XM_024475635.1"/>
</dbReference>
<name>A0A0F9WDE6_9MICR</name>
<dbReference type="AlphaFoldDB" id="A0A0F9WDE6"/>
<dbReference type="OrthoDB" id="10462636at2759"/>
<sequence>MKGLAMKDELLKNVLITFVLGKLLDDIVGTLLTNKSDELTWDYIYNTCEGLDCSNRATSNSAMLERSNFREYENL</sequence>
<comment type="caution">
    <text evidence="1">The sequence shown here is derived from an EMBL/GenBank/DDBJ whole genome shotgun (WGS) entry which is preliminary data.</text>
</comment>
<dbReference type="GeneID" id="36320582"/>
<dbReference type="Proteomes" id="UP000034350">
    <property type="component" value="Unassembled WGS sequence"/>
</dbReference>
<evidence type="ECO:0000313" key="1">
    <source>
        <dbReference type="EMBL" id="KKO74835.1"/>
    </source>
</evidence>
<dbReference type="EMBL" id="JPQZ01000043">
    <property type="protein sequence ID" value="KKO74835.1"/>
    <property type="molecule type" value="Genomic_DNA"/>
</dbReference>
<gene>
    <name evidence="1" type="ORF">AAJ76_4300027805</name>
</gene>
<protein>
    <submittedName>
        <fullName evidence="1">Pol polyprotein</fullName>
    </submittedName>
</protein>
<evidence type="ECO:0000313" key="2">
    <source>
        <dbReference type="Proteomes" id="UP000034350"/>
    </source>
</evidence>
<accession>A0A0F9WDE6</accession>
<dbReference type="VEuPathDB" id="MicrosporidiaDB:G9O61_00g000570"/>
<keyword evidence="2" id="KW-1185">Reference proteome</keyword>